<evidence type="ECO:0008006" key="4">
    <source>
        <dbReference type="Google" id="ProtNLM"/>
    </source>
</evidence>
<feature type="chain" id="PRO_5004843125" description="Lipoprotein" evidence="1">
    <location>
        <begin position="21"/>
        <end position="714"/>
    </location>
</feature>
<dbReference type="AlphaFoldDB" id="W4HIU8"/>
<evidence type="ECO:0000313" key="3">
    <source>
        <dbReference type="Proteomes" id="UP000019063"/>
    </source>
</evidence>
<sequence>MQTTAMALVVCSISAGTASAQGQERLSPPLLQYPQERVPSFNAYGLPGLVDMPTAEMAPDASFGATVSHFGTTTRATLSFQVLPRVIGSFRYSLLENSNLPGNRDGDYYDRSFDLRFQLLKEGTYLPDLSVGLQDFIGTGLYGAEYVVATKEIFPGVRVTGGVGWGRLGSYQSFGSTGTRPSNDVGRGGTADYERFFRGDAAAFGGLSWDMTDNLRMKVEYSSDNYELETTRATGFDRKSPWSVGGDYVFRNGNQLSLYYAYGSEIGAQFTVLTNPRTAPVPGGNETAPVPVSPRRADQAADLGWTTQPARQTQVREALGEALDDQGITLEGLSLEADRATARIINRRYNAAPQAIGRTARLMSRALPDSISEFVIVPTTGGVPSSAVVIRRGDLERLEFDAADAIYDRVAVVDAVGRTPPVFADQYPKFNWSLAPYFRYSAFDPDDPLRTDYGARLSASLEIAPGLELAGAVSQRLGGTIDEATYSADTQLPAVRTAAPLYARESDTSLDRLTLAHYGRPGKDLYSRVTAGYLERMYAGVSGELLWKPVDSRLGLGAELNYVRRRDFDQGFGIQSNMTPSGEIPEFNGHVSAYYDLGYGFHTQLDVGSYLAGDVGATLSVNREFANGWRVGAYATKTDVSADEFGEGSFDKGIRISIPLNWALGSPSRRAENITISPITRDGGAKLGVGGRLYGRVRSDHQPEMAKTWGRFWR</sequence>
<dbReference type="STRING" id="1379903.ATO8_13312"/>
<accession>W4HIU8</accession>
<feature type="signal peptide" evidence="1">
    <location>
        <begin position="1"/>
        <end position="20"/>
    </location>
</feature>
<name>W4HIU8_9RHOB</name>
<protein>
    <recommendedName>
        <fullName evidence="4">Lipoprotein</fullName>
    </recommendedName>
</protein>
<keyword evidence="3" id="KW-1185">Reference proteome</keyword>
<evidence type="ECO:0000256" key="1">
    <source>
        <dbReference type="SAM" id="SignalP"/>
    </source>
</evidence>
<dbReference type="RefSeq" id="WP_081749786.1">
    <property type="nucleotide sequence ID" value="NZ_AQQW01000008.1"/>
</dbReference>
<dbReference type="InterPro" id="IPR010344">
    <property type="entry name" value="YbjH"/>
</dbReference>
<dbReference type="eggNOG" id="COG3637">
    <property type="taxonomic scope" value="Bacteria"/>
</dbReference>
<dbReference type="Proteomes" id="UP000019063">
    <property type="component" value="Unassembled WGS sequence"/>
</dbReference>
<organism evidence="2 3">
    <name type="scientific">Roseivivax marinus</name>
    <dbReference type="NCBI Taxonomy" id="1379903"/>
    <lineage>
        <taxon>Bacteria</taxon>
        <taxon>Pseudomonadati</taxon>
        <taxon>Pseudomonadota</taxon>
        <taxon>Alphaproteobacteria</taxon>
        <taxon>Rhodobacterales</taxon>
        <taxon>Roseobacteraceae</taxon>
        <taxon>Roseivivax</taxon>
    </lineage>
</organism>
<evidence type="ECO:0000313" key="2">
    <source>
        <dbReference type="EMBL" id="ETW12076.1"/>
    </source>
</evidence>
<reference evidence="2 3" key="1">
    <citation type="journal article" date="2014" name="Antonie Van Leeuwenhoek">
        <title>Roseivivax atlanticus sp. nov., isolated from surface seawater of the Atlantic Ocean.</title>
        <authorList>
            <person name="Li G."/>
            <person name="Lai Q."/>
            <person name="Liu X."/>
            <person name="Sun F."/>
            <person name="Shao Z."/>
        </authorList>
    </citation>
    <scope>NUCLEOTIDE SEQUENCE [LARGE SCALE GENOMIC DNA]</scope>
    <source>
        <strain evidence="2 3">22II-s10s</strain>
    </source>
</reference>
<gene>
    <name evidence="2" type="ORF">ATO8_13312</name>
</gene>
<dbReference type="Pfam" id="PF06082">
    <property type="entry name" value="YjbH"/>
    <property type="match status" value="1"/>
</dbReference>
<comment type="caution">
    <text evidence="2">The sequence shown here is derived from an EMBL/GenBank/DDBJ whole genome shotgun (WGS) entry which is preliminary data.</text>
</comment>
<dbReference type="PATRIC" id="fig|1317118.6.peg.2738"/>
<proteinExistence type="predicted"/>
<keyword evidence="1" id="KW-0732">Signal</keyword>
<dbReference type="EMBL" id="AQQW01000008">
    <property type="protein sequence ID" value="ETW12076.1"/>
    <property type="molecule type" value="Genomic_DNA"/>
</dbReference>